<dbReference type="PANTHER" id="PTHR31566:SF0">
    <property type="entry name" value="CYTOCHROME C BIOGENESIS PROTEIN CCS1, CHLOROPLASTIC"/>
    <property type="match status" value="1"/>
</dbReference>
<evidence type="ECO:0000256" key="6">
    <source>
        <dbReference type="SAM" id="Phobius"/>
    </source>
</evidence>
<dbReference type="Proteomes" id="UP000634529">
    <property type="component" value="Unassembled WGS sequence"/>
</dbReference>
<evidence type="ECO:0000313" key="8">
    <source>
        <dbReference type="EMBL" id="MBD8497663.1"/>
    </source>
</evidence>
<comment type="subcellular location">
    <subcellularLocation>
        <location evidence="1">Membrane</location>
        <topology evidence="1">Multi-pass membrane protein</topology>
    </subcellularLocation>
</comment>
<comment type="caution">
    <text evidence="8">The sequence shown here is derived from an EMBL/GenBank/DDBJ whole genome shotgun (WGS) entry which is preliminary data.</text>
</comment>
<dbReference type="InterPro" id="IPR007816">
    <property type="entry name" value="ResB-like_domain"/>
</dbReference>
<dbReference type="EMBL" id="JACYTN010000002">
    <property type="protein sequence ID" value="MBD8497663.1"/>
    <property type="molecule type" value="Genomic_DNA"/>
</dbReference>
<feature type="transmembrane region" description="Helical" evidence="6">
    <location>
        <begin position="220"/>
        <end position="238"/>
    </location>
</feature>
<organism evidence="8 9">
    <name type="scientific">Paenibacillus arenosi</name>
    <dbReference type="NCBI Taxonomy" id="2774142"/>
    <lineage>
        <taxon>Bacteria</taxon>
        <taxon>Bacillati</taxon>
        <taxon>Bacillota</taxon>
        <taxon>Bacilli</taxon>
        <taxon>Bacillales</taxon>
        <taxon>Paenibacillaceae</taxon>
        <taxon>Paenibacillus</taxon>
    </lineage>
</organism>
<protein>
    <submittedName>
        <fullName evidence="8">Cytochrome c biogenesis protein ResB</fullName>
    </submittedName>
</protein>
<evidence type="ECO:0000256" key="4">
    <source>
        <dbReference type="ARBA" id="ARBA00022989"/>
    </source>
</evidence>
<evidence type="ECO:0000313" key="9">
    <source>
        <dbReference type="Proteomes" id="UP000634529"/>
    </source>
</evidence>
<evidence type="ECO:0000256" key="5">
    <source>
        <dbReference type="ARBA" id="ARBA00023136"/>
    </source>
</evidence>
<accession>A0ABR9AVC8</accession>
<feature type="transmembrane region" description="Helical" evidence="6">
    <location>
        <begin position="481"/>
        <end position="502"/>
    </location>
</feature>
<evidence type="ECO:0000256" key="3">
    <source>
        <dbReference type="ARBA" id="ARBA00022748"/>
    </source>
</evidence>
<keyword evidence="5 6" id="KW-0472">Membrane</keyword>
<dbReference type="Pfam" id="PF05140">
    <property type="entry name" value="ResB"/>
    <property type="match status" value="1"/>
</dbReference>
<evidence type="ECO:0000259" key="7">
    <source>
        <dbReference type="Pfam" id="PF05140"/>
    </source>
</evidence>
<gene>
    <name evidence="8" type="ORF">IFO66_05020</name>
</gene>
<dbReference type="RefSeq" id="WP_192024062.1">
    <property type="nucleotide sequence ID" value="NZ_JACYTN010000002.1"/>
</dbReference>
<dbReference type="InterPro" id="IPR023494">
    <property type="entry name" value="Cyt_c_bgen_Ccs1/CcsB/ResB"/>
</dbReference>
<feature type="transmembrane region" description="Helical" evidence="6">
    <location>
        <begin position="125"/>
        <end position="147"/>
    </location>
</feature>
<dbReference type="PANTHER" id="PTHR31566">
    <property type="entry name" value="CYTOCHROME C BIOGENESIS PROTEIN CCS1, CHLOROPLASTIC"/>
    <property type="match status" value="1"/>
</dbReference>
<reference evidence="8 9" key="1">
    <citation type="submission" date="2020-09" db="EMBL/GenBank/DDBJ databases">
        <title>Paenibacillus sp. CAU 1523 isolated from sand of Haeundae Beach.</title>
        <authorList>
            <person name="Kim W."/>
        </authorList>
    </citation>
    <scope>NUCLEOTIDE SEQUENCE [LARGE SCALE GENOMIC DNA]</scope>
    <source>
        <strain evidence="8 9">CAU 1523</strain>
    </source>
</reference>
<keyword evidence="9" id="KW-1185">Reference proteome</keyword>
<proteinExistence type="predicted"/>
<name>A0ABR9AVC8_9BACL</name>
<evidence type="ECO:0000256" key="2">
    <source>
        <dbReference type="ARBA" id="ARBA00022692"/>
    </source>
</evidence>
<keyword evidence="2 6" id="KW-0812">Transmembrane</keyword>
<feature type="transmembrane region" description="Helical" evidence="6">
    <location>
        <begin position="69"/>
        <end position="87"/>
    </location>
</feature>
<sequence>MEFQNTKCECGHQNPTQTILCEACGKPLHESDNETAVLEMRYDGVARKSQKANPSVIDRVWNFFSSVKIAVIVIIITLIGASLGTIYPQESQFINFDPSTYYKENYGTIGHIYYLLGLSNTYESWWFITLLVMIGASLVICSLDRVLPLYRALHKQKIRKHDQFLRRQRIVYEQQLPDAMQQGDWIQKAQKALKRKGYRVYEQDGAILAEKNRFSRWGPYINHIGLIVFLLAVLARSIPGWNLEYYAAFPHNEPRPIENTPFYLENEKFTVEYYTKEEMPEQFAKEGRVIPKLFETQATLYRCVANCDDPLAEPKLEEVHKHNIRVNEPLKYEDLMIFQYDFDLTPKLVAVKPNLKNPKTNEIYGSFELKISKSEPKYTVGPYTLELREKYMDFDLGKDGKPITKTPNPNAPAFLFMIKGPGLEETGEPYFYFPLQKDKQRFREDVLNQEIMKKIQIDVQSMADVTIQESLSYLNVRIEKALPYIWVGAGISMIGLVMGFYWQHRRIWLRLNEKQLLLGAHTNKNWYGMRNEVARILRETELEVDVNAIDRGGDKS</sequence>
<feature type="domain" description="ResB-like" evidence="7">
    <location>
        <begin position="67"/>
        <end position="533"/>
    </location>
</feature>
<evidence type="ECO:0000256" key="1">
    <source>
        <dbReference type="ARBA" id="ARBA00004141"/>
    </source>
</evidence>
<keyword evidence="3" id="KW-0201">Cytochrome c-type biogenesis</keyword>
<keyword evidence="4 6" id="KW-1133">Transmembrane helix</keyword>